<keyword evidence="2" id="KW-1185">Reference proteome</keyword>
<dbReference type="Gramene" id="ONI19515">
    <property type="protein sequence ID" value="ONI19515"/>
    <property type="gene ID" value="PRUPE_3G282500"/>
</dbReference>
<protein>
    <submittedName>
        <fullName evidence="1">Uncharacterized protein</fullName>
    </submittedName>
</protein>
<accession>A0A251QA25</accession>
<sequence length="80" mass="9303">MNHPSRKLILASEHQCSAMIQRRFLVEIMASWHCFFLLNRMLRFVLGVYGISVFGCENWQQPGLGNNSIGTWNVQYEEVV</sequence>
<dbReference type="EMBL" id="CM007653">
    <property type="protein sequence ID" value="ONI19515.1"/>
    <property type="molecule type" value="Genomic_DNA"/>
</dbReference>
<proteinExistence type="predicted"/>
<gene>
    <name evidence="1" type="ORF">PRUPE_3G282500</name>
</gene>
<name>A0A251QA25_PRUPE</name>
<reference evidence="1 2" key="1">
    <citation type="journal article" date="2013" name="Nat. Genet.">
        <title>The high-quality draft genome of peach (Prunus persica) identifies unique patterns of genetic diversity, domestication and genome evolution.</title>
        <authorList>
            <consortium name="International Peach Genome Initiative"/>
            <person name="Verde I."/>
            <person name="Abbott A.G."/>
            <person name="Scalabrin S."/>
            <person name="Jung S."/>
            <person name="Shu S."/>
            <person name="Marroni F."/>
            <person name="Zhebentyayeva T."/>
            <person name="Dettori M.T."/>
            <person name="Grimwood J."/>
            <person name="Cattonaro F."/>
            <person name="Zuccolo A."/>
            <person name="Rossini L."/>
            <person name="Jenkins J."/>
            <person name="Vendramin E."/>
            <person name="Meisel L.A."/>
            <person name="Decroocq V."/>
            <person name="Sosinski B."/>
            <person name="Prochnik S."/>
            <person name="Mitros T."/>
            <person name="Policriti A."/>
            <person name="Cipriani G."/>
            <person name="Dondini L."/>
            <person name="Ficklin S."/>
            <person name="Goodstein D.M."/>
            <person name="Xuan P."/>
            <person name="Del Fabbro C."/>
            <person name="Aramini V."/>
            <person name="Copetti D."/>
            <person name="Gonzalez S."/>
            <person name="Horner D.S."/>
            <person name="Falchi R."/>
            <person name="Lucas S."/>
            <person name="Mica E."/>
            <person name="Maldonado J."/>
            <person name="Lazzari B."/>
            <person name="Bielenberg D."/>
            <person name="Pirona R."/>
            <person name="Miculan M."/>
            <person name="Barakat A."/>
            <person name="Testolin R."/>
            <person name="Stella A."/>
            <person name="Tartarini S."/>
            <person name="Tonutti P."/>
            <person name="Arus P."/>
            <person name="Orellana A."/>
            <person name="Wells C."/>
            <person name="Main D."/>
            <person name="Vizzotto G."/>
            <person name="Silva H."/>
            <person name="Salamini F."/>
            <person name="Schmutz J."/>
            <person name="Morgante M."/>
            <person name="Rokhsar D.S."/>
        </authorList>
    </citation>
    <scope>NUCLEOTIDE SEQUENCE [LARGE SCALE GENOMIC DNA]</scope>
    <source>
        <strain evidence="2">cv. Nemared</strain>
    </source>
</reference>
<evidence type="ECO:0000313" key="1">
    <source>
        <dbReference type="EMBL" id="ONI19515.1"/>
    </source>
</evidence>
<organism evidence="1 2">
    <name type="scientific">Prunus persica</name>
    <name type="common">Peach</name>
    <name type="synonym">Amygdalus persica</name>
    <dbReference type="NCBI Taxonomy" id="3760"/>
    <lineage>
        <taxon>Eukaryota</taxon>
        <taxon>Viridiplantae</taxon>
        <taxon>Streptophyta</taxon>
        <taxon>Embryophyta</taxon>
        <taxon>Tracheophyta</taxon>
        <taxon>Spermatophyta</taxon>
        <taxon>Magnoliopsida</taxon>
        <taxon>eudicotyledons</taxon>
        <taxon>Gunneridae</taxon>
        <taxon>Pentapetalae</taxon>
        <taxon>rosids</taxon>
        <taxon>fabids</taxon>
        <taxon>Rosales</taxon>
        <taxon>Rosaceae</taxon>
        <taxon>Amygdaloideae</taxon>
        <taxon>Amygdaleae</taxon>
        <taxon>Prunus</taxon>
    </lineage>
</organism>
<evidence type="ECO:0000313" key="2">
    <source>
        <dbReference type="Proteomes" id="UP000006882"/>
    </source>
</evidence>
<dbReference type="Proteomes" id="UP000006882">
    <property type="component" value="Chromosome G3"/>
</dbReference>
<dbReference type="AlphaFoldDB" id="A0A251QA25"/>